<dbReference type="FunFam" id="3.40.50.620:FF:000021">
    <property type="entry name" value="Riboflavin biosynthesis protein"/>
    <property type="match status" value="1"/>
</dbReference>
<evidence type="ECO:0000256" key="9">
    <source>
        <dbReference type="ARBA" id="ARBA00022777"/>
    </source>
</evidence>
<dbReference type="EC" id="2.7.1.26" evidence="15"/>
<keyword evidence="8 15" id="KW-0547">Nucleotide-binding</keyword>
<evidence type="ECO:0000256" key="7">
    <source>
        <dbReference type="ARBA" id="ARBA00022695"/>
    </source>
</evidence>
<dbReference type="SUPFAM" id="SSF82114">
    <property type="entry name" value="Riboflavin kinase-like"/>
    <property type="match status" value="1"/>
</dbReference>
<keyword evidence="5 15" id="KW-0288">FMN</keyword>
<evidence type="ECO:0000256" key="14">
    <source>
        <dbReference type="ARBA" id="ARBA00049494"/>
    </source>
</evidence>
<evidence type="ECO:0000256" key="5">
    <source>
        <dbReference type="ARBA" id="ARBA00022643"/>
    </source>
</evidence>
<sequence>MQVISLTYDENIELLNPEETVAAIGFFDGIHKGHQKVIKKAQSLAEQQNRKSAVITFSPHPSVVLNNKKAVHYLTPLPEKKAILEEMGIDILYIIKFDKQLSQVLPEDFIQHFMIKLQIKHLVTGFDFTYGHKGKGNVHTLPEHAKGNFNLTVIEKLEDEGEKVSSTRIRQLLQEGNVQKISELMERPFVTSGVVIAGEQRGTSLGYPTANIEPEATYALPKVGVYGVKVHVQGQYFYGMANVGYKPTFHELAQHNQPILEVHLFDFNQSIYGKQLKIEWHVFIRDEQKFAEVEDLVKQLAQDEAAVRHFFSTI</sequence>
<dbReference type="Pfam" id="PF06574">
    <property type="entry name" value="FAD_syn"/>
    <property type="match status" value="1"/>
</dbReference>
<dbReference type="GO" id="GO:0003919">
    <property type="term" value="F:FMN adenylyltransferase activity"/>
    <property type="evidence" value="ECO:0007669"/>
    <property type="project" value="UniProtKB-UniRule"/>
</dbReference>
<dbReference type="InterPro" id="IPR015865">
    <property type="entry name" value="Riboflavin_kinase_bac/euk"/>
</dbReference>
<dbReference type="GO" id="GO:0009398">
    <property type="term" value="P:FMN biosynthetic process"/>
    <property type="evidence" value="ECO:0007669"/>
    <property type="project" value="UniProtKB-UniRule"/>
</dbReference>
<dbReference type="PANTHER" id="PTHR22749:SF6">
    <property type="entry name" value="RIBOFLAVIN KINASE"/>
    <property type="match status" value="1"/>
</dbReference>
<dbReference type="NCBIfam" id="NF004160">
    <property type="entry name" value="PRK05627.1-3"/>
    <property type="match status" value="1"/>
</dbReference>
<dbReference type="Gene3D" id="2.40.30.30">
    <property type="entry name" value="Riboflavin kinase-like"/>
    <property type="match status" value="1"/>
</dbReference>
<evidence type="ECO:0000256" key="4">
    <source>
        <dbReference type="ARBA" id="ARBA00022630"/>
    </source>
</evidence>
<dbReference type="NCBIfam" id="TIGR00083">
    <property type="entry name" value="ribF"/>
    <property type="match status" value="1"/>
</dbReference>
<dbReference type="UniPathway" id="UPA00276">
    <property type="reaction ID" value="UER00406"/>
</dbReference>
<dbReference type="CDD" id="cd02064">
    <property type="entry name" value="FAD_synthetase_N"/>
    <property type="match status" value="1"/>
</dbReference>
<keyword evidence="7 15" id="KW-0548">Nucleotidyltransferase</keyword>
<feature type="domain" description="Riboflavin kinase" evidence="16">
    <location>
        <begin position="184"/>
        <end position="312"/>
    </location>
</feature>
<dbReference type="Proteomes" id="UP000252254">
    <property type="component" value="Unassembled WGS sequence"/>
</dbReference>
<dbReference type="GO" id="GO:0005524">
    <property type="term" value="F:ATP binding"/>
    <property type="evidence" value="ECO:0007669"/>
    <property type="project" value="UniProtKB-UniRule"/>
</dbReference>
<evidence type="ECO:0000256" key="13">
    <source>
        <dbReference type="ARBA" id="ARBA00047880"/>
    </source>
</evidence>
<evidence type="ECO:0000259" key="16">
    <source>
        <dbReference type="SMART" id="SM00904"/>
    </source>
</evidence>
<comment type="catalytic activity">
    <reaction evidence="13 15">
        <text>riboflavin + ATP = FMN + ADP + H(+)</text>
        <dbReference type="Rhea" id="RHEA:14357"/>
        <dbReference type="ChEBI" id="CHEBI:15378"/>
        <dbReference type="ChEBI" id="CHEBI:30616"/>
        <dbReference type="ChEBI" id="CHEBI:57986"/>
        <dbReference type="ChEBI" id="CHEBI:58210"/>
        <dbReference type="ChEBI" id="CHEBI:456216"/>
        <dbReference type="EC" id="2.7.1.26"/>
    </reaction>
</comment>
<comment type="catalytic activity">
    <reaction evidence="14 15">
        <text>FMN + ATP + H(+) = FAD + diphosphate</text>
        <dbReference type="Rhea" id="RHEA:17237"/>
        <dbReference type="ChEBI" id="CHEBI:15378"/>
        <dbReference type="ChEBI" id="CHEBI:30616"/>
        <dbReference type="ChEBI" id="CHEBI:33019"/>
        <dbReference type="ChEBI" id="CHEBI:57692"/>
        <dbReference type="ChEBI" id="CHEBI:58210"/>
        <dbReference type="EC" id="2.7.7.2"/>
    </reaction>
</comment>
<dbReference type="AlphaFoldDB" id="A0A366EHA5"/>
<dbReference type="InterPro" id="IPR015864">
    <property type="entry name" value="FAD_synthase"/>
</dbReference>
<dbReference type="NCBIfam" id="NF004162">
    <property type="entry name" value="PRK05627.1-5"/>
    <property type="match status" value="1"/>
</dbReference>
<dbReference type="EMBL" id="QNRI01000001">
    <property type="protein sequence ID" value="RBP01754.1"/>
    <property type="molecule type" value="Genomic_DNA"/>
</dbReference>
<dbReference type="UniPathway" id="UPA00277">
    <property type="reaction ID" value="UER00407"/>
</dbReference>
<comment type="pathway">
    <text evidence="2 15">Cofactor biosynthesis; FAD biosynthesis; FAD from FMN: step 1/1.</text>
</comment>
<gene>
    <name evidence="17" type="ORF">DES48_101498</name>
</gene>
<protein>
    <recommendedName>
        <fullName evidence="15">Riboflavin biosynthesis protein</fullName>
    </recommendedName>
    <domain>
        <recommendedName>
            <fullName evidence="15">Riboflavin kinase</fullName>
            <ecNumber evidence="15">2.7.1.26</ecNumber>
        </recommendedName>
        <alternativeName>
            <fullName evidence="15">Flavokinase</fullName>
        </alternativeName>
    </domain>
    <domain>
        <recommendedName>
            <fullName evidence="15">FMN adenylyltransferase</fullName>
            <ecNumber evidence="15">2.7.7.2</ecNumber>
        </recommendedName>
        <alternativeName>
            <fullName evidence="15">FAD pyrophosphorylase</fullName>
        </alternativeName>
        <alternativeName>
            <fullName evidence="15">FAD synthase</fullName>
        </alternativeName>
    </domain>
</protein>
<dbReference type="PIRSF" id="PIRSF004491">
    <property type="entry name" value="FAD_Synth"/>
    <property type="match status" value="1"/>
</dbReference>
<evidence type="ECO:0000256" key="15">
    <source>
        <dbReference type="PIRNR" id="PIRNR004491"/>
    </source>
</evidence>
<keyword evidence="4 15" id="KW-0285">Flavoprotein</keyword>
<dbReference type="InterPro" id="IPR014729">
    <property type="entry name" value="Rossmann-like_a/b/a_fold"/>
</dbReference>
<dbReference type="Pfam" id="PF01687">
    <property type="entry name" value="Flavokinase"/>
    <property type="match status" value="1"/>
</dbReference>
<dbReference type="FunFam" id="2.40.30.30:FF:000003">
    <property type="entry name" value="Riboflavin biosynthesis protein"/>
    <property type="match status" value="1"/>
</dbReference>
<accession>A0A366EHA5</accession>
<keyword evidence="10 15" id="KW-0274">FAD</keyword>
<evidence type="ECO:0000313" key="17">
    <source>
        <dbReference type="EMBL" id="RBP01754.1"/>
    </source>
</evidence>
<dbReference type="GO" id="GO:0008531">
    <property type="term" value="F:riboflavin kinase activity"/>
    <property type="evidence" value="ECO:0007669"/>
    <property type="project" value="UniProtKB-UniRule"/>
</dbReference>
<dbReference type="RefSeq" id="WP_113866559.1">
    <property type="nucleotide sequence ID" value="NZ_BAABQN010000001.1"/>
</dbReference>
<dbReference type="GO" id="GO:0006747">
    <property type="term" value="P:FAD biosynthetic process"/>
    <property type="evidence" value="ECO:0007669"/>
    <property type="project" value="UniProtKB-UniRule"/>
</dbReference>
<dbReference type="InterPro" id="IPR023468">
    <property type="entry name" value="Riboflavin_kinase"/>
</dbReference>
<dbReference type="GO" id="GO:0009231">
    <property type="term" value="P:riboflavin biosynthetic process"/>
    <property type="evidence" value="ECO:0007669"/>
    <property type="project" value="InterPro"/>
</dbReference>
<name>A0A366EHA5_9BACI</name>
<dbReference type="NCBIfam" id="TIGR00125">
    <property type="entry name" value="cyt_tran_rel"/>
    <property type="match status" value="1"/>
</dbReference>
<keyword evidence="6 15" id="KW-0808">Transferase</keyword>
<comment type="similarity">
    <text evidence="15">Belongs to the ribF family.</text>
</comment>
<comment type="function">
    <text evidence="1">Catalyzes the phosphorylation of riboflavin to FMN followed by the adenylation of FMN to FAD.</text>
</comment>
<dbReference type="SMART" id="SM00904">
    <property type="entry name" value="Flavokinase"/>
    <property type="match status" value="1"/>
</dbReference>
<dbReference type="STRING" id="200904.GCA_900168775_01613"/>
<comment type="pathway">
    <text evidence="3 15">Cofactor biosynthesis; FMN biosynthesis; FMN from riboflavin (ATP route): step 1/1.</text>
</comment>
<evidence type="ECO:0000256" key="10">
    <source>
        <dbReference type="ARBA" id="ARBA00022827"/>
    </source>
</evidence>
<evidence type="ECO:0000256" key="1">
    <source>
        <dbReference type="ARBA" id="ARBA00002121"/>
    </source>
</evidence>
<evidence type="ECO:0000256" key="12">
    <source>
        <dbReference type="ARBA" id="ARBA00023268"/>
    </source>
</evidence>
<keyword evidence="12" id="KW-0511">Multifunctional enzyme</keyword>
<dbReference type="OrthoDB" id="9803667at2"/>
<dbReference type="InterPro" id="IPR004821">
    <property type="entry name" value="Cyt_trans-like"/>
</dbReference>
<dbReference type="InterPro" id="IPR002606">
    <property type="entry name" value="Riboflavin_kinase_bac"/>
</dbReference>
<dbReference type="PANTHER" id="PTHR22749">
    <property type="entry name" value="RIBOFLAVIN KINASE/FMN ADENYLYLTRANSFERASE"/>
    <property type="match status" value="1"/>
</dbReference>
<evidence type="ECO:0000256" key="11">
    <source>
        <dbReference type="ARBA" id="ARBA00022840"/>
    </source>
</evidence>
<reference evidence="17 18" key="1">
    <citation type="submission" date="2018-06" db="EMBL/GenBank/DDBJ databases">
        <title>Genomic Encyclopedia of Type Strains, Phase IV (KMG-IV): sequencing the most valuable type-strain genomes for metagenomic binning, comparative biology and taxonomic classification.</title>
        <authorList>
            <person name="Goeker M."/>
        </authorList>
    </citation>
    <scope>NUCLEOTIDE SEQUENCE [LARGE SCALE GENOMIC DNA]</scope>
    <source>
        <strain evidence="17 18">DSM 15140</strain>
    </source>
</reference>
<keyword evidence="18" id="KW-1185">Reference proteome</keyword>
<keyword evidence="9 15" id="KW-0418">Kinase</keyword>
<dbReference type="SUPFAM" id="SSF52374">
    <property type="entry name" value="Nucleotidylyl transferase"/>
    <property type="match status" value="1"/>
</dbReference>
<comment type="caution">
    <text evidence="17">The sequence shown here is derived from an EMBL/GenBank/DDBJ whole genome shotgun (WGS) entry which is preliminary data.</text>
</comment>
<evidence type="ECO:0000256" key="6">
    <source>
        <dbReference type="ARBA" id="ARBA00022679"/>
    </source>
</evidence>
<keyword evidence="11 15" id="KW-0067">ATP-binding</keyword>
<dbReference type="EC" id="2.7.7.2" evidence="15"/>
<dbReference type="InterPro" id="IPR023465">
    <property type="entry name" value="Riboflavin_kinase_dom_sf"/>
</dbReference>
<evidence type="ECO:0000256" key="8">
    <source>
        <dbReference type="ARBA" id="ARBA00022741"/>
    </source>
</evidence>
<evidence type="ECO:0000313" key="18">
    <source>
        <dbReference type="Proteomes" id="UP000252254"/>
    </source>
</evidence>
<dbReference type="Gene3D" id="3.40.50.620">
    <property type="entry name" value="HUPs"/>
    <property type="match status" value="1"/>
</dbReference>
<evidence type="ECO:0000256" key="2">
    <source>
        <dbReference type="ARBA" id="ARBA00004726"/>
    </source>
</evidence>
<organism evidence="17 18">
    <name type="scientific">Paraliobacillus ryukyuensis</name>
    <dbReference type="NCBI Taxonomy" id="200904"/>
    <lineage>
        <taxon>Bacteria</taxon>
        <taxon>Bacillati</taxon>
        <taxon>Bacillota</taxon>
        <taxon>Bacilli</taxon>
        <taxon>Bacillales</taxon>
        <taxon>Bacillaceae</taxon>
        <taxon>Paraliobacillus</taxon>
    </lineage>
</organism>
<proteinExistence type="inferred from homology"/>
<evidence type="ECO:0000256" key="3">
    <source>
        <dbReference type="ARBA" id="ARBA00005201"/>
    </source>
</evidence>